<comment type="caution">
    <text evidence="2">The sequence shown here is derived from an EMBL/GenBank/DDBJ whole genome shotgun (WGS) entry which is preliminary data.</text>
</comment>
<sequence>MPAPTYINIEYLFYKTFIFLKNAYFFVIRIPWPKVISWGHIIGGIIVIAFLAGIIYNLIGIYRIRKHNKPDL</sequence>
<dbReference type="Proteomes" id="UP000228561">
    <property type="component" value="Unassembled WGS sequence"/>
</dbReference>
<feature type="transmembrane region" description="Helical" evidence="1">
    <location>
        <begin position="38"/>
        <end position="59"/>
    </location>
</feature>
<evidence type="ECO:0000256" key="1">
    <source>
        <dbReference type="SAM" id="Phobius"/>
    </source>
</evidence>
<organism evidence="2 3">
    <name type="scientific">Candidatus Tagabacteria bacterium CG03_land_8_20_14_0_80_41_22</name>
    <dbReference type="NCBI Taxonomy" id="1975020"/>
    <lineage>
        <taxon>Bacteria</taxon>
        <taxon>Candidatus Tagaibacteriota</taxon>
    </lineage>
</organism>
<feature type="transmembrane region" description="Helical" evidence="1">
    <location>
        <begin position="12"/>
        <end position="32"/>
    </location>
</feature>
<dbReference type="AlphaFoldDB" id="A0A2M7B967"/>
<evidence type="ECO:0000313" key="2">
    <source>
        <dbReference type="EMBL" id="PIU99643.1"/>
    </source>
</evidence>
<dbReference type="EMBL" id="PEVG01000014">
    <property type="protein sequence ID" value="PIU99643.1"/>
    <property type="molecule type" value="Genomic_DNA"/>
</dbReference>
<keyword evidence="1" id="KW-1133">Transmembrane helix</keyword>
<reference evidence="3" key="1">
    <citation type="submission" date="2017-09" db="EMBL/GenBank/DDBJ databases">
        <title>Depth-based differentiation of microbial function through sediment-hosted aquifers and enrichment of novel symbionts in the deep terrestrial subsurface.</title>
        <authorList>
            <person name="Probst A.J."/>
            <person name="Ladd B."/>
            <person name="Jarett J.K."/>
            <person name="Geller-Mcgrath D.E."/>
            <person name="Sieber C.M.K."/>
            <person name="Emerson J.B."/>
            <person name="Anantharaman K."/>
            <person name="Thomas B.C."/>
            <person name="Malmstrom R."/>
            <person name="Stieglmeier M."/>
            <person name="Klingl A."/>
            <person name="Woyke T."/>
            <person name="Ryan C.M."/>
            <person name="Banfield J.F."/>
        </authorList>
    </citation>
    <scope>NUCLEOTIDE SEQUENCE [LARGE SCALE GENOMIC DNA]</scope>
</reference>
<gene>
    <name evidence="2" type="ORF">COS58_01175</name>
</gene>
<evidence type="ECO:0000313" key="3">
    <source>
        <dbReference type="Proteomes" id="UP000228561"/>
    </source>
</evidence>
<name>A0A2M7B967_9BACT</name>
<keyword evidence="1" id="KW-0472">Membrane</keyword>
<accession>A0A2M7B967</accession>
<keyword evidence="1" id="KW-0812">Transmembrane</keyword>
<proteinExistence type="predicted"/>
<protein>
    <submittedName>
        <fullName evidence="2">Uncharacterized protein</fullName>
    </submittedName>
</protein>